<dbReference type="SMART" id="SM00595">
    <property type="entry name" value="MADF"/>
    <property type="match status" value="1"/>
</dbReference>
<reference evidence="4" key="1">
    <citation type="submission" date="2022-03" db="EMBL/GenBank/DDBJ databases">
        <authorList>
            <person name="Sayadi A."/>
        </authorList>
    </citation>
    <scope>NUCLEOTIDE SEQUENCE</scope>
</reference>
<protein>
    <recommendedName>
        <fullName evidence="6">MADF domain-containing protein</fullName>
    </recommendedName>
</protein>
<evidence type="ECO:0008006" key="6">
    <source>
        <dbReference type="Google" id="ProtNLM"/>
    </source>
</evidence>
<gene>
    <name evidence="4" type="ORF">ACAOBT_LOCUS2244</name>
</gene>
<evidence type="ECO:0000259" key="3">
    <source>
        <dbReference type="PROSITE" id="PS51031"/>
    </source>
</evidence>
<feature type="domain" description="MADF" evidence="2">
    <location>
        <begin position="6"/>
        <end position="108"/>
    </location>
</feature>
<name>A0A9P0JTQ2_ACAOB</name>
<dbReference type="PROSITE" id="PS51031">
    <property type="entry name" value="BESS"/>
    <property type="match status" value="1"/>
</dbReference>
<accession>A0A9P0JTQ2</accession>
<evidence type="ECO:0000259" key="2">
    <source>
        <dbReference type="PROSITE" id="PS51029"/>
    </source>
</evidence>
<evidence type="ECO:0000313" key="4">
    <source>
        <dbReference type="EMBL" id="CAH1957686.1"/>
    </source>
</evidence>
<evidence type="ECO:0000313" key="5">
    <source>
        <dbReference type="Proteomes" id="UP001152888"/>
    </source>
</evidence>
<keyword evidence="1" id="KW-0539">Nucleus</keyword>
<dbReference type="GO" id="GO:0003677">
    <property type="term" value="F:DNA binding"/>
    <property type="evidence" value="ECO:0007669"/>
    <property type="project" value="InterPro"/>
</dbReference>
<proteinExistence type="predicted"/>
<dbReference type="Pfam" id="PF02944">
    <property type="entry name" value="BESS"/>
    <property type="match status" value="1"/>
</dbReference>
<dbReference type="PROSITE" id="PS51029">
    <property type="entry name" value="MADF"/>
    <property type="match status" value="1"/>
</dbReference>
<dbReference type="PANTHER" id="PTHR12243:SF67">
    <property type="entry name" value="COREPRESSOR OF PANGOLIN, ISOFORM A-RELATED"/>
    <property type="match status" value="1"/>
</dbReference>
<comment type="caution">
    <text evidence="4">The sequence shown here is derived from an EMBL/GenBank/DDBJ whole genome shotgun (WGS) entry which is preliminary data.</text>
</comment>
<dbReference type="OrthoDB" id="8118596at2759"/>
<sequence length="215" mass="25182">MNDTERIIREVRIRPCLWNSSCKGYSDAEAKKVAWQKVMHAVYPDYEEYAPETQMNLAQETQKKWRNVRDSFIKELNRQKSFEAGWAVKTRRPYRYYDQLKFLMESENESTCDMNVGDASTLCDVTIKTSNKQMLLSPYEEMVDVSDIPKINPDMAFFVSLLPSVQNLDEDQKLTFQMKVLKALQSVKRRINDEESVIFVSTGKSKSSWVSDEWK</sequence>
<evidence type="ECO:0000256" key="1">
    <source>
        <dbReference type="PROSITE-ProRule" id="PRU00371"/>
    </source>
</evidence>
<dbReference type="Proteomes" id="UP001152888">
    <property type="component" value="Unassembled WGS sequence"/>
</dbReference>
<dbReference type="PANTHER" id="PTHR12243">
    <property type="entry name" value="MADF DOMAIN TRANSCRIPTION FACTOR"/>
    <property type="match status" value="1"/>
</dbReference>
<dbReference type="InterPro" id="IPR004210">
    <property type="entry name" value="BESS_motif"/>
</dbReference>
<feature type="domain" description="BESS" evidence="3">
    <location>
        <begin position="151"/>
        <end position="190"/>
    </location>
</feature>
<dbReference type="Pfam" id="PF10545">
    <property type="entry name" value="MADF_DNA_bdg"/>
    <property type="match status" value="1"/>
</dbReference>
<dbReference type="InterPro" id="IPR006578">
    <property type="entry name" value="MADF-dom"/>
</dbReference>
<dbReference type="InterPro" id="IPR039353">
    <property type="entry name" value="TF_Adf1"/>
</dbReference>
<dbReference type="GO" id="GO:0005634">
    <property type="term" value="C:nucleus"/>
    <property type="evidence" value="ECO:0007669"/>
    <property type="project" value="UniProtKB-SubCell"/>
</dbReference>
<dbReference type="AlphaFoldDB" id="A0A9P0JTQ2"/>
<keyword evidence="5" id="KW-1185">Reference proteome</keyword>
<comment type="subcellular location">
    <subcellularLocation>
        <location evidence="1">Nucleus</location>
    </subcellularLocation>
</comment>
<organism evidence="4 5">
    <name type="scientific">Acanthoscelides obtectus</name>
    <name type="common">Bean weevil</name>
    <name type="synonym">Bruchus obtectus</name>
    <dbReference type="NCBI Taxonomy" id="200917"/>
    <lineage>
        <taxon>Eukaryota</taxon>
        <taxon>Metazoa</taxon>
        <taxon>Ecdysozoa</taxon>
        <taxon>Arthropoda</taxon>
        <taxon>Hexapoda</taxon>
        <taxon>Insecta</taxon>
        <taxon>Pterygota</taxon>
        <taxon>Neoptera</taxon>
        <taxon>Endopterygota</taxon>
        <taxon>Coleoptera</taxon>
        <taxon>Polyphaga</taxon>
        <taxon>Cucujiformia</taxon>
        <taxon>Chrysomeloidea</taxon>
        <taxon>Chrysomelidae</taxon>
        <taxon>Bruchinae</taxon>
        <taxon>Bruchini</taxon>
        <taxon>Acanthoscelides</taxon>
    </lineage>
</organism>
<dbReference type="EMBL" id="CAKOFQ010006672">
    <property type="protein sequence ID" value="CAH1957686.1"/>
    <property type="molecule type" value="Genomic_DNA"/>
</dbReference>